<reference evidence="1" key="2">
    <citation type="submission" date="2025-09" db="UniProtKB">
        <authorList>
            <consortium name="Ensembl"/>
        </authorList>
    </citation>
    <scope>IDENTIFICATION</scope>
</reference>
<proteinExistence type="predicted"/>
<evidence type="ECO:0000313" key="2">
    <source>
        <dbReference type="Proteomes" id="UP000261600"/>
    </source>
</evidence>
<name>A0A3Q3JPA7_MONAL</name>
<protein>
    <submittedName>
        <fullName evidence="1">Uncharacterized protein</fullName>
    </submittedName>
</protein>
<sequence length="63" mass="7199">ISIIKSLSLCRLKKNLLSANEIVFPQCKVTAVDLHENVLWDSVLYTVSPERLQDITGIEFHFL</sequence>
<organism evidence="1 2">
    <name type="scientific">Monopterus albus</name>
    <name type="common">Swamp eel</name>
    <dbReference type="NCBI Taxonomy" id="43700"/>
    <lineage>
        <taxon>Eukaryota</taxon>
        <taxon>Metazoa</taxon>
        <taxon>Chordata</taxon>
        <taxon>Craniata</taxon>
        <taxon>Vertebrata</taxon>
        <taxon>Euteleostomi</taxon>
        <taxon>Actinopterygii</taxon>
        <taxon>Neopterygii</taxon>
        <taxon>Teleostei</taxon>
        <taxon>Neoteleostei</taxon>
        <taxon>Acanthomorphata</taxon>
        <taxon>Anabantaria</taxon>
        <taxon>Synbranchiformes</taxon>
        <taxon>Synbranchidae</taxon>
        <taxon>Monopterus</taxon>
    </lineage>
</organism>
<keyword evidence="2" id="KW-1185">Reference proteome</keyword>
<dbReference type="Ensembl" id="ENSMALT00000022527.1">
    <property type="protein sequence ID" value="ENSMALP00000022103.1"/>
    <property type="gene ID" value="ENSMALG00000015443.1"/>
</dbReference>
<dbReference type="AlphaFoldDB" id="A0A3Q3JPA7"/>
<dbReference type="Proteomes" id="UP000261600">
    <property type="component" value="Unplaced"/>
</dbReference>
<accession>A0A3Q3JPA7</accession>
<reference evidence="1" key="1">
    <citation type="submission" date="2025-08" db="UniProtKB">
        <authorList>
            <consortium name="Ensembl"/>
        </authorList>
    </citation>
    <scope>IDENTIFICATION</scope>
</reference>
<evidence type="ECO:0000313" key="1">
    <source>
        <dbReference type="Ensembl" id="ENSMALP00000022103.1"/>
    </source>
</evidence>